<dbReference type="AlphaFoldDB" id="H1LJD4"/>
<accession>H1LJD4</accession>
<gene>
    <name evidence="1" type="ORF">HMPREF9104_02726</name>
</gene>
<name>H1LJD4_9LACO</name>
<evidence type="ECO:0000313" key="1">
    <source>
        <dbReference type="EMBL" id="EHO48901.1"/>
    </source>
</evidence>
<dbReference type="STRING" id="797516.HMPREF9104_02726"/>
<sequence length="43" mass="4570">DGLPSLNDTNPLFAVNVISISVMLKVAANEKVINELATVRLSC</sequence>
<comment type="caution">
    <text evidence="1">The sequence shown here is derived from an EMBL/GenBank/DDBJ whole genome shotgun (WGS) entry which is preliminary data.</text>
</comment>
<dbReference type="Proteomes" id="UP000005025">
    <property type="component" value="Unassembled WGS sequence"/>
</dbReference>
<protein>
    <submittedName>
        <fullName evidence="1">Uncharacterized protein</fullName>
    </submittedName>
</protein>
<organism evidence="1 2">
    <name type="scientific">Lentilactobacillus kisonensis F0435</name>
    <dbReference type="NCBI Taxonomy" id="797516"/>
    <lineage>
        <taxon>Bacteria</taxon>
        <taxon>Bacillati</taxon>
        <taxon>Bacillota</taxon>
        <taxon>Bacilli</taxon>
        <taxon>Lactobacillales</taxon>
        <taxon>Lactobacillaceae</taxon>
        <taxon>Lentilactobacillus</taxon>
    </lineage>
</organism>
<evidence type="ECO:0000313" key="2">
    <source>
        <dbReference type="Proteomes" id="UP000005025"/>
    </source>
</evidence>
<reference evidence="1 2" key="1">
    <citation type="submission" date="2011-09" db="EMBL/GenBank/DDBJ databases">
        <authorList>
            <person name="Weinstock G."/>
            <person name="Sodergren E."/>
            <person name="Clifton S."/>
            <person name="Fulton L."/>
            <person name="Fulton B."/>
            <person name="Courtney L."/>
            <person name="Fronick C."/>
            <person name="Harrison M."/>
            <person name="Strong C."/>
            <person name="Farmer C."/>
            <person name="Delahaunty K."/>
            <person name="Markovic C."/>
            <person name="Hall O."/>
            <person name="Minx P."/>
            <person name="Tomlinson C."/>
            <person name="Mitreva M."/>
            <person name="Hou S."/>
            <person name="Chen J."/>
            <person name="Wollam A."/>
            <person name="Pepin K.H."/>
            <person name="Johnson M."/>
            <person name="Bhonagiri V."/>
            <person name="Zhang X."/>
            <person name="Suruliraj S."/>
            <person name="Warren W."/>
            <person name="Chinwalla A."/>
            <person name="Mardis E.R."/>
            <person name="Wilson R.K."/>
        </authorList>
    </citation>
    <scope>NUCLEOTIDE SEQUENCE [LARGE SCALE GENOMIC DNA]</scope>
    <source>
        <strain evidence="1 2">F0435</strain>
    </source>
</reference>
<dbReference type="EMBL" id="AGRJ01000233">
    <property type="protein sequence ID" value="EHO48901.1"/>
    <property type="molecule type" value="Genomic_DNA"/>
</dbReference>
<dbReference type="HOGENOM" id="CLU_3226355_0_0_9"/>
<feature type="non-terminal residue" evidence="1">
    <location>
        <position position="1"/>
    </location>
</feature>
<proteinExistence type="predicted"/>